<feature type="chain" id="PRO_5042192485" description="Secreted protein" evidence="2">
    <location>
        <begin position="17"/>
        <end position="101"/>
    </location>
</feature>
<evidence type="ECO:0008006" key="5">
    <source>
        <dbReference type="Google" id="ProtNLM"/>
    </source>
</evidence>
<proteinExistence type="predicted"/>
<reference evidence="3" key="1">
    <citation type="journal article" date="2023" name="Mol. Phylogenet. Evol.">
        <title>Genome-scale phylogeny and comparative genomics of the fungal order Sordariales.</title>
        <authorList>
            <person name="Hensen N."/>
            <person name="Bonometti L."/>
            <person name="Westerberg I."/>
            <person name="Brannstrom I.O."/>
            <person name="Guillou S."/>
            <person name="Cros-Aarteil S."/>
            <person name="Calhoun S."/>
            <person name="Haridas S."/>
            <person name="Kuo A."/>
            <person name="Mondo S."/>
            <person name="Pangilinan J."/>
            <person name="Riley R."/>
            <person name="LaButti K."/>
            <person name="Andreopoulos B."/>
            <person name="Lipzen A."/>
            <person name="Chen C."/>
            <person name="Yan M."/>
            <person name="Daum C."/>
            <person name="Ng V."/>
            <person name="Clum A."/>
            <person name="Steindorff A."/>
            <person name="Ohm R.A."/>
            <person name="Martin F."/>
            <person name="Silar P."/>
            <person name="Natvig D.O."/>
            <person name="Lalanne C."/>
            <person name="Gautier V."/>
            <person name="Ament-Velasquez S.L."/>
            <person name="Kruys A."/>
            <person name="Hutchinson M.I."/>
            <person name="Powell A.J."/>
            <person name="Barry K."/>
            <person name="Miller A.N."/>
            <person name="Grigoriev I.V."/>
            <person name="Debuchy R."/>
            <person name="Gladieux P."/>
            <person name="Hiltunen Thoren M."/>
            <person name="Johannesson H."/>
        </authorList>
    </citation>
    <scope>NUCLEOTIDE SEQUENCE</scope>
    <source>
        <strain evidence="3">CBS 232.78</strain>
    </source>
</reference>
<comment type="caution">
    <text evidence="3">The sequence shown here is derived from an EMBL/GenBank/DDBJ whole genome shotgun (WGS) entry which is preliminary data.</text>
</comment>
<protein>
    <recommendedName>
        <fullName evidence="5">Secreted protein</fullName>
    </recommendedName>
</protein>
<gene>
    <name evidence="3" type="ORF">B0H63DRAFT_49324</name>
</gene>
<dbReference type="EMBL" id="JAULSW010000001">
    <property type="protein sequence ID" value="KAK3394541.1"/>
    <property type="molecule type" value="Genomic_DNA"/>
</dbReference>
<keyword evidence="2" id="KW-0732">Signal</keyword>
<evidence type="ECO:0000256" key="1">
    <source>
        <dbReference type="SAM" id="MobiDB-lite"/>
    </source>
</evidence>
<dbReference type="Proteomes" id="UP001285441">
    <property type="component" value="Unassembled WGS sequence"/>
</dbReference>
<keyword evidence="4" id="KW-1185">Reference proteome</keyword>
<feature type="region of interest" description="Disordered" evidence="1">
    <location>
        <begin position="17"/>
        <end position="49"/>
    </location>
</feature>
<reference evidence="3" key="2">
    <citation type="submission" date="2023-06" db="EMBL/GenBank/DDBJ databases">
        <authorList>
            <consortium name="Lawrence Berkeley National Laboratory"/>
            <person name="Haridas S."/>
            <person name="Hensen N."/>
            <person name="Bonometti L."/>
            <person name="Westerberg I."/>
            <person name="Brannstrom I.O."/>
            <person name="Guillou S."/>
            <person name="Cros-Aarteil S."/>
            <person name="Calhoun S."/>
            <person name="Kuo A."/>
            <person name="Mondo S."/>
            <person name="Pangilinan J."/>
            <person name="Riley R."/>
            <person name="LaButti K."/>
            <person name="Andreopoulos B."/>
            <person name="Lipzen A."/>
            <person name="Chen C."/>
            <person name="Yanf M."/>
            <person name="Daum C."/>
            <person name="Ng V."/>
            <person name="Clum A."/>
            <person name="Steindorff A."/>
            <person name="Ohm R."/>
            <person name="Martin F."/>
            <person name="Silar P."/>
            <person name="Natvig D."/>
            <person name="Lalanne C."/>
            <person name="Gautier V."/>
            <person name="Ament-velasquez S.L."/>
            <person name="Kruys A."/>
            <person name="Hutchinson M.I."/>
            <person name="Powell A.J."/>
            <person name="Barry K."/>
            <person name="Miller A.N."/>
            <person name="Grigoriev I.V."/>
            <person name="Debuchy R."/>
            <person name="Gladieux P."/>
            <person name="Thoren M.H."/>
            <person name="Johannesson H."/>
        </authorList>
    </citation>
    <scope>NUCLEOTIDE SEQUENCE</scope>
    <source>
        <strain evidence="3">CBS 232.78</strain>
    </source>
</reference>
<dbReference type="AlphaFoldDB" id="A0AAE0P717"/>
<feature type="signal peptide" evidence="2">
    <location>
        <begin position="1"/>
        <end position="16"/>
    </location>
</feature>
<evidence type="ECO:0000256" key="2">
    <source>
        <dbReference type="SAM" id="SignalP"/>
    </source>
</evidence>
<name>A0AAE0P717_9PEZI</name>
<organism evidence="3 4">
    <name type="scientific">Podospora didyma</name>
    <dbReference type="NCBI Taxonomy" id="330526"/>
    <lineage>
        <taxon>Eukaryota</taxon>
        <taxon>Fungi</taxon>
        <taxon>Dikarya</taxon>
        <taxon>Ascomycota</taxon>
        <taxon>Pezizomycotina</taxon>
        <taxon>Sordariomycetes</taxon>
        <taxon>Sordariomycetidae</taxon>
        <taxon>Sordariales</taxon>
        <taxon>Podosporaceae</taxon>
        <taxon>Podospora</taxon>
    </lineage>
</organism>
<evidence type="ECO:0000313" key="3">
    <source>
        <dbReference type="EMBL" id="KAK3394541.1"/>
    </source>
</evidence>
<accession>A0AAE0P717</accession>
<sequence length="101" mass="10728">MASMMLIAIQAHIIHAHPATSSPHPSQHLVFPPRRAAGSHDDDEAGATLAGQKPECSLDCCLQSSGASLGWIAHRLKATARAVVKQNGRGPETKHTSIHPR</sequence>
<evidence type="ECO:0000313" key="4">
    <source>
        <dbReference type="Proteomes" id="UP001285441"/>
    </source>
</evidence>